<dbReference type="Ensembl" id="ENSLOCT00000017753.1">
    <property type="protein sequence ID" value="ENSLOCP00000017721.1"/>
    <property type="gene ID" value="ENSLOCG00000014393.1"/>
</dbReference>
<dbReference type="Pfam" id="PF13765">
    <property type="entry name" value="PRY"/>
    <property type="match status" value="1"/>
</dbReference>
<feature type="region of interest" description="Disordered" evidence="1">
    <location>
        <begin position="79"/>
        <end position="106"/>
    </location>
</feature>
<feature type="compositionally biased region" description="Polar residues" evidence="1">
    <location>
        <begin position="50"/>
        <end position="59"/>
    </location>
</feature>
<dbReference type="InterPro" id="IPR006574">
    <property type="entry name" value="PRY"/>
</dbReference>
<dbReference type="eggNOG" id="KOG2177">
    <property type="taxonomic scope" value="Eukaryota"/>
</dbReference>
<dbReference type="Bgee" id="ENSLOCG00000014393">
    <property type="expression patterns" value="Expressed in intestine and 3 other cell types or tissues"/>
</dbReference>
<sequence length="372" mass="42003">MDALRSLEECVKVITQLAQDVEQVCKSGSEGGGRRMDAGRRTPGPGQERGATTSPGTQRSLEESRRLILQWTAELDKLCPQKPGPEVRDAGGHKDVGDKQSRETKRQRIMDWGRELQSASEVHSISKEEVRQILKKGLRKRSLAPVLPLLEFITWSLLREEWDDPQLWLSARQRAWKTGTPRYIPHSVWTWICSAAAEVELDPKTSHSWLVLSEENKTVELGDLEGSAPDGPQRFDSTPCVLAWEGFSSGRHYWEVDLPNSGGWKLGVTSSSSKRKGRVTTHPQGGYWLLWCSTRTFRACTEPPTELPLSLLPQVMGVYLDYEEGQVSFYNAETQCHIYTFSNSFLEKVYPVFAVLDAKARLTVRSPRGFTR</sequence>
<dbReference type="SUPFAM" id="SSF49899">
    <property type="entry name" value="Concanavalin A-like lectins/glucanases"/>
    <property type="match status" value="1"/>
</dbReference>
<dbReference type="InParanoid" id="W5NAR2"/>
<evidence type="ECO:0000259" key="2">
    <source>
        <dbReference type="PROSITE" id="PS50188"/>
    </source>
</evidence>
<dbReference type="EMBL" id="AHAT01038652">
    <property type="status" value="NOT_ANNOTATED_CDS"/>
    <property type="molecule type" value="Genomic_DNA"/>
</dbReference>
<dbReference type="GeneTree" id="ENSGT00940000163587"/>
<dbReference type="PROSITE" id="PS50188">
    <property type="entry name" value="B302_SPRY"/>
    <property type="match status" value="1"/>
</dbReference>
<dbReference type="SMART" id="SM00449">
    <property type="entry name" value="SPRY"/>
    <property type="match status" value="1"/>
</dbReference>
<reference evidence="4" key="1">
    <citation type="submission" date="2011-12" db="EMBL/GenBank/DDBJ databases">
        <title>The Draft Genome of Lepisosteus oculatus.</title>
        <authorList>
            <consortium name="The Broad Institute Genome Assembly &amp; Analysis Group"/>
            <consortium name="Computational R&amp;D Group"/>
            <consortium name="and Sequencing Platform"/>
            <person name="Di Palma F."/>
            <person name="Alfoldi J."/>
            <person name="Johnson J."/>
            <person name="Berlin A."/>
            <person name="Gnerre S."/>
            <person name="Jaffe D."/>
            <person name="MacCallum I."/>
            <person name="Young S."/>
            <person name="Walker B.J."/>
            <person name="Lander E.S."/>
            <person name="Lindblad-Toh K."/>
        </authorList>
    </citation>
    <scope>NUCLEOTIDE SEQUENCE [LARGE SCALE GENOMIC DNA]</scope>
</reference>
<dbReference type="STRING" id="7918.ENSLOCP00000017721"/>
<evidence type="ECO:0000313" key="3">
    <source>
        <dbReference type="Ensembl" id="ENSLOCP00000017721.1"/>
    </source>
</evidence>
<reference evidence="3" key="2">
    <citation type="submission" date="2025-08" db="UniProtKB">
        <authorList>
            <consortium name="Ensembl"/>
        </authorList>
    </citation>
    <scope>IDENTIFICATION</scope>
</reference>
<protein>
    <recommendedName>
        <fullName evidence="2">B30.2/SPRY domain-containing protein</fullName>
    </recommendedName>
</protein>
<dbReference type="GO" id="GO:0061630">
    <property type="term" value="F:ubiquitin protein ligase activity"/>
    <property type="evidence" value="ECO:0000318"/>
    <property type="project" value="GO_Central"/>
</dbReference>
<dbReference type="Pfam" id="PF00622">
    <property type="entry name" value="SPRY"/>
    <property type="match status" value="1"/>
</dbReference>
<dbReference type="Gene3D" id="2.60.120.920">
    <property type="match status" value="1"/>
</dbReference>
<dbReference type="InterPro" id="IPR003879">
    <property type="entry name" value="Butyrophylin_SPRY"/>
</dbReference>
<proteinExistence type="predicted"/>
<dbReference type="GO" id="GO:0045087">
    <property type="term" value="P:innate immune response"/>
    <property type="evidence" value="ECO:0000318"/>
    <property type="project" value="GO_Central"/>
</dbReference>
<dbReference type="Proteomes" id="UP000018468">
    <property type="component" value="Linkage group LG2"/>
</dbReference>
<dbReference type="AlphaFoldDB" id="W5NAR2"/>
<reference evidence="3" key="3">
    <citation type="submission" date="2025-09" db="UniProtKB">
        <authorList>
            <consortium name="Ensembl"/>
        </authorList>
    </citation>
    <scope>IDENTIFICATION</scope>
</reference>
<accession>W5NAR2</accession>
<dbReference type="HOGENOM" id="CLU_051193_0_0_1"/>
<dbReference type="SMART" id="SM00589">
    <property type="entry name" value="PRY"/>
    <property type="match status" value="1"/>
</dbReference>
<dbReference type="CDD" id="cd13733">
    <property type="entry name" value="SPRY_PRY_C-I_1"/>
    <property type="match status" value="1"/>
</dbReference>
<name>W5NAR2_LEPOC</name>
<dbReference type="InterPro" id="IPR001870">
    <property type="entry name" value="B30.2/SPRY"/>
</dbReference>
<dbReference type="PRINTS" id="PR01407">
    <property type="entry name" value="BUTYPHLNCDUF"/>
</dbReference>
<dbReference type="InterPro" id="IPR043136">
    <property type="entry name" value="B30.2/SPRY_sf"/>
</dbReference>
<keyword evidence="4" id="KW-1185">Reference proteome</keyword>
<evidence type="ECO:0000256" key="1">
    <source>
        <dbReference type="SAM" id="MobiDB-lite"/>
    </source>
</evidence>
<dbReference type="PANTHER" id="PTHR24103">
    <property type="entry name" value="E3 UBIQUITIN-PROTEIN LIGASE TRIM"/>
    <property type="match status" value="1"/>
</dbReference>
<dbReference type="GO" id="GO:0005737">
    <property type="term" value="C:cytoplasm"/>
    <property type="evidence" value="ECO:0000318"/>
    <property type="project" value="GO_Central"/>
</dbReference>
<feature type="domain" description="B30.2/SPRY" evidence="2">
    <location>
        <begin position="179"/>
        <end position="371"/>
    </location>
</feature>
<dbReference type="InterPro" id="IPR003877">
    <property type="entry name" value="SPRY_dom"/>
</dbReference>
<dbReference type="InterPro" id="IPR050143">
    <property type="entry name" value="TRIM/RBCC"/>
</dbReference>
<feature type="region of interest" description="Disordered" evidence="1">
    <location>
        <begin position="26"/>
        <end position="62"/>
    </location>
</feature>
<evidence type="ECO:0000313" key="4">
    <source>
        <dbReference type="Proteomes" id="UP000018468"/>
    </source>
</evidence>
<dbReference type="InterPro" id="IPR013320">
    <property type="entry name" value="ConA-like_dom_sf"/>
</dbReference>
<organism evidence="3 4">
    <name type="scientific">Lepisosteus oculatus</name>
    <name type="common">Spotted gar</name>
    <dbReference type="NCBI Taxonomy" id="7918"/>
    <lineage>
        <taxon>Eukaryota</taxon>
        <taxon>Metazoa</taxon>
        <taxon>Chordata</taxon>
        <taxon>Craniata</taxon>
        <taxon>Vertebrata</taxon>
        <taxon>Euteleostomi</taxon>
        <taxon>Actinopterygii</taxon>
        <taxon>Neopterygii</taxon>
        <taxon>Holostei</taxon>
        <taxon>Semionotiformes</taxon>
        <taxon>Lepisosteidae</taxon>
        <taxon>Lepisosteus</taxon>
    </lineage>
</organism>